<reference evidence="2" key="1">
    <citation type="submission" date="2021-01" db="EMBL/GenBank/DDBJ databases">
        <authorList>
            <person name="Corre E."/>
            <person name="Pelletier E."/>
            <person name="Niang G."/>
            <person name="Scheremetjew M."/>
            <person name="Finn R."/>
            <person name="Kale V."/>
            <person name="Holt S."/>
            <person name="Cochrane G."/>
            <person name="Meng A."/>
            <person name="Brown T."/>
            <person name="Cohen L."/>
        </authorList>
    </citation>
    <scope>NUCLEOTIDE SEQUENCE</scope>
    <source>
        <strain evidence="2">WS</strain>
    </source>
</reference>
<dbReference type="AlphaFoldDB" id="A0A7S1KM92"/>
<sequence>MAPTEGDMPTRWWCDKDSTPLLLWCVSVSEAMRKVIAGLRCTNSCLLTSSTMTTKSHHHNSKKRSASSQLPKKNAKKAKRDNDDTSTEMSAQQRKKLFVTHVQLAHKKVFPAQKLTEEQIQIVEALRKHENTTVALAANQRVGFVSVALECIHQMVSSYFKPQSGTFAIFITPNEYSAFAIHNCFEKLLESHTLKPTALGSLFLQHLDVELNKTKNEIASLAKRERGAVIVSPARNLPFFIRGKGASLIKIEKLKYVFVVDPLGFNTDEKKTDLSHSLNRLAKTGSKFNLAFLSERNLPLKPTQYLSSELFHSPVTSLAERLKSVHLEKIAQSPQALSSRPSLCYYHEVTHTELIPTALAMLKSTMNIPRPTKAILFTSSKIVLKFIEHALILMEIPIIGSSINRNTSVRVATHALEEYAQAKKGILLATDRFANGSHLFVDTDFFFFLDTPVDKENFAALGKLAGKTTAHKILLTPLQTHNSLTQHLSSVDKVGQLKMKQIDTHPTKKVCDAISTVATREVLLAQKAAQQFFKLRNSRAEKVFGDESDRFIISESDAAKNFSTDLPTKVVSEKKPEVPEKRKERESAQEGMESDSDMSSSSGSDE</sequence>
<feature type="compositionally biased region" description="Basic and acidic residues" evidence="1">
    <location>
        <begin position="571"/>
        <end position="588"/>
    </location>
</feature>
<accession>A0A7S1KM92</accession>
<feature type="region of interest" description="Disordered" evidence="1">
    <location>
        <begin position="563"/>
        <end position="606"/>
    </location>
</feature>
<proteinExistence type="predicted"/>
<evidence type="ECO:0000256" key="1">
    <source>
        <dbReference type="SAM" id="MobiDB-lite"/>
    </source>
</evidence>
<dbReference type="EMBL" id="HBGD01002122">
    <property type="protein sequence ID" value="CAD9078535.1"/>
    <property type="molecule type" value="Transcribed_RNA"/>
</dbReference>
<name>A0A7S1KM92_9EUKA</name>
<feature type="compositionally biased region" description="Low complexity" evidence="1">
    <location>
        <begin position="597"/>
        <end position="606"/>
    </location>
</feature>
<feature type="region of interest" description="Disordered" evidence="1">
    <location>
        <begin position="52"/>
        <end position="90"/>
    </location>
</feature>
<organism evidence="2">
    <name type="scientific">Percolomonas cosmopolitus</name>
    <dbReference type="NCBI Taxonomy" id="63605"/>
    <lineage>
        <taxon>Eukaryota</taxon>
        <taxon>Discoba</taxon>
        <taxon>Heterolobosea</taxon>
        <taxon>Tetramitia</taxon>
        <taxon>Eutetramitia</taxon>
        <taxon>Percolomonadidae</taxon>
        <taxon>Percolomonas</taxon>
    </lineage>
</organism>
<feature type="compositionally biased region" description="Basic residues" evidence="1">
    <location>
        <begin position="55"/>
        <end position="65"/>
    </location>
</feature>
<gene>
    <name evidence="2" type="ORF">PCOS0759_LOCUS1767</name>
</gene>
<evidence type="ECO:0000313" key="2">
    <source>
        <dbReference type="EMBL" id="CAD9078535.1"/>
    </source>
</evidence>
<protein>
    <submittedName>
        <fullName evidence="2">Uncharacterized protein</fullName>
    </submittedName>
</protein>